<protein>
    <submittedName>
        <fullName evidence="2">Uncharacterized protein</fullName>
    </submittedName>
</protein>
<dbReference type="KEGG" id="hbq:QI031_16650"/>
<organism evidence="2 3">
    <name type="scientific">Halotia branconii CENA392</name>
    <dbReference type="NCBI Taxonomy" id="1539056"/>
    <lineage>
        <taxon>Bacteria</taxon>
        <taxon>Bacillati</taxon>
        <taxon>Cyanobacteriota</taxon>
        <taxon>Cyanophyceae</taxon>
        <taxon>Nostocales</taxon>
        <taxon>Nodulariaceae</taxon>
        <taxon>Halotia</taxon>
    </lineage>
</organism>
<evidence type="ECO:0000256" key="1">
    <source>
        <dbReference type="SAM" id="MobiDB-lite"/>
    </source>
</evidence>
<name>A0AAJ6NN81_9CYAN</name>
<proteinExistence type="predicted"/>
<reference evidence="2 3" key="1">
    <citation type="journal article" date="2023" name="Limnol Oceanogr Lett">
        <title>Environmental adaptations by the intertidal Antarctic cyanobacterium Halotia branconii CENA392 as revealed using long-read genome sequencing.</title>
        <authorList>
            <person name="Dextro R.B."/>
            <person name="Delbaje E."/>
            <person name="Freitas P.N.N."/>
            <person name="Geraldes V."/>
            <person name="Pinto E."/>
            <person name="Long P.F."/>
            <person name="Fiore M.F."/>
        </authorList>
    </citation>
    <scope>NUCLEOTIDE SEQUENCE [LARGE SCALE GENOMIC DNA]</scope>
    <source>
        <strain evidence="2 3">CENA392</strain>
    </source>
</reference>
<dbReference type="EMBL" id="CP124543">
    <property type="protein sequence ID" value="WGV23454.1"/>
    <property type="molecule type" value="Genomic_DNA"/>
</dbReference>
<feature type="region of interest" description="Disordered" evidence="1">
    <location>
        <begin position="79"/>
        <end position="110"/>
    </location>
</feature>
<gene>
    <name evidence="2" type="ORF">QI031_16650</name>
</gene>
<dbReference type="AlphaFoldDB" id="A0AAJ6NN81"/>
<dbReference type="RefSeq" id="WP_281480780.1">
    <property type="nucleotide sequence ID" value="NZ_CP124543.1"/>
</dbReference>
<sequence>MQIKTITYKRIFNAGSYESKHLEMFAEIFEGEDAEEAASRLMEKVERKVREDASQQIESEISQLKQELHDLKKEVERLKAEKDELAGAEEPNPDDIPFDSSTTSNELGNF</sequence>
<keyword evidence="3" id="KW-1185">Reference proteome</keyword>
<feature type="compositionally biased region" description="Polar residues" evidence="1">
    <location>
        <begin position="99"/>
        <end position="110"/>
    </location>
</feature>
<dbReference type="Proteomes" id="UP001223520">
    <property type="component" value="Chromosome"/>
</dbReference>
<evidence type="ECO:0000313" key="2">
    <source>
        <dbReference type="EMBL" id="WGV23454.1"/>
    </source>
</evidence>
<accession>A0AAJ6NN81</accession>
<evidence type="ECO:0000313" key="3">
    <source>
        <dbReference type="Proteomes" id="UP001223520"/>
    </source>
</evidence>